<evidence type="ECO:0000313" key="3">
    <source>
        <dbReference type="EMBL" id="RRT61307.1"/>
    </source>
</evidence>
<protein>
    <submittedName>
        <fullName evidence="3">Uncharacterized protein</fullName>
    </submittedName>
</protein>
<dbReference type="EMBL" id="AMZH03007445">
    <property type="protein sequence ID" value="RRT61307.1"/>
    <property type="molecule type" value="Genomic_DNA"/>
</dbReference>
<accession>A0A426ZBD8</accession>
<gene>
    <name evidence="3" type="ORF">B296_00027992</name>
</gene>
<comment type="caution">
    <text evidence="3">The sequence shown here is derived from an EMBL/GenBank/DDBJ whole genome shotgun (WGS) entry which is preliminary data.</text>
</comment>
<keyword evidence="1" id="KW-0175">Coiled coil</keyword>
<organism evidence="3 4">
    <name type="scientific">Ensete ventricosum</name>
    <name type="common">Abyssinian banana</name>
    <name type="synonym">Musa ensete</name>
    <dbReference type="NCBI Taxonomy" id="4639"/>
    <lineage>
        <taxon>Eukaryota</taxon>
        <taxon>Viridiplantae</taxon>
        <taxon>Streptophyta</taxon>
        <taxon>Embryophyta</taxon>
        <taxon>Tracheophyta</taxon>
        <taxon>Spermatophyta</taxon>
        <taxon>Magnoliopsida</taxon>
        <taxon>Liliopsida</taxon>
        <taxon>Zingiberales</taxon>
        <taxon>Musaceae</taxon>
        <taxon>Ensete</taxon>
    </lineage>
</organism>
<proteinExistence type="predicted"/>
<feature type="coiled-coil region" evidence="1">
    <location>
        <begin position="161"/>
        <end position="188"/>
    </location>
</feature>
<dbReference type="Proteomes" id="UP000287651">
    <property type="component" value="Unassembled WGS sequence"/>
</dbReference>
<dbReference type="AlphaFoldDB" id="A0A426ZBD8"/>
<evidence type="ECO:0000256" key="1">
    <source>
        <dbReference type="SAM" id="Coils"/>
    </source>
</evidence>
<evidence type="ECO:0000256" key="2">
    <source>
        <dbReference type="SAM" id="MobiDB-lite"/>
    </source>
</evidence>
<evidence type="ECO:0000313" key="4">
    <source>
        <dbReference type="Proteomes" id="UP000287651"/>
    </source>
</evidence>
<sequence>MSSLFAVAHRLSEKIWKRRRERRWRTGMSGRGQCSALFNDPGFTPPASNLGPPAVSAEAFLSLTQQVQTLVGMVQISIPYIPQLAQALAHQRPDAPRQTPQQGIPQSSLTRGEHPDNGGPCCLSTEVTVENLNTSVMQPVSCSWNVIHVPSKLDAISSYSIDSVGEQLRQVNQRLDEVQREFVKSKEEIGESSKGGSPFVPEILDKPIPANFWLPILEHYDGSTDPSEHIATFRA</sequence>
<feature type="region of interest" description="Disordered" evidence="2">
    <location>
        <begin position="89"/>
        <end position="117"/>
    </location>
</feature>
<feature type="compositionally biased region" description="Polar residues" evidence="2">
    <location>
        <begin position="98"/>
        <end position="110"/>
    </location>
</feature>
<reference evidence="3 4" key="1">
    <citation type="journal article" date="2014" name="Agronomy (Basel)">
        <title>A Draft Genome Sequence for Ensete ventricosum, the Drought-Tolerant Tree Against Hunger.</title>
        <authorList>
            <person name="Harrison J."/>
            <person name="Moore K.A."/>
            <person name="Paszkiewicz K."/>
            <person name="Jones T."/>
            <person name="Grant M."/>
            <person name="Ambacheew D."/>
            <person name="Muzemil S."/>
            <person name="Studholme D.J."/>
        </authorList>
    </citation>
    <scope>NUCLEOTIDE SEQUENCE [LARGE SCALE GENOMIC DNA]</scope>
</reference>
<name>A0A426ZBD8_ENSVE</name>